<dbReference type="InterPro" id="IPR058348">
    <property type="entry name" value="DUF8035"/>
</dbReference>
<dbReference type="Proteomes" id="UP000799766">
    <property type="component" value="Unassembled WGS sequence"/>
</dbReference>
<sequence>MSRRYPIAEAYDERQRDFYGNGRRGARDYDDFDSISRSSTAPPDREYPSRRQPDFLRDDYGRTSAGALVPAGDRARDPYDRAPPRPQPRGGRDDYERDEFTFRHDERESRPPPPSRGRPRSSSVDKTEVVIRRQEQESRPPPRRPDFDRDAFVIRRGEGRRPSPPSRGGDYERDEFRFRHSEADLGRKEVEKDEFVYRHTDVSPSPPRPRRERSLPPRRERSMPPPRGDLLAREREEFIYRHRHSPSPPPPPPPEPRTEKEEIIIRRTERSPTPPPPPPPPPPMPEPIIRPPIHQEIITHHRHIDHGVERARSPTPPPPPPSPPREEKLEIAIRRRGSRNFTDENIIYEREVTERKEREKDMQVSRRRSSSAPRQRNNYDDDIQAEADFYNRKAMERAYPGEGYNGATRDWTIVDVPPGTKRVQMDGMGGGGQEITWQRYNGVRRSKFIADDEVYATDFGLPAPTRDPGVPPLPGPPKPRPREMWTEITKDLVLKEALDARGYEYEETEYFFYVMEYLRYEDVLRLVEISEDIRRDRRTRIREIQWEREELENRRRLPPPTYDDRYFERDVVYDSRRTRYR</sequence>
<organism evidence="3 4">
    <name type="scientific">Lineolata rhizophorae</name>
    <dbReference type="NCBI Taxonomy" id="578093"/>
    <lineage>
        <taxon>Eukaryota</taxon>
        <taxon>Fungi</taxon>
        <taxon>Dikarya</taxon>
        <taxon>Ascomycota</taxon>
        <taxon>Pezizomycotina</taxon>
        <taxon>Dothideomycetes</taxon>
        <taxon>Dothideomycetes incertae sedis</taxon>
        <taxon>Lineolatales</taxon>
        <taxon>Lineolataceae</taxon>
        <taxon>Lineolata</taxon>
    </lineage>
</organism>
<name>A0A6A6NR61_9PEZI</name>
<dbReference type="GO" id="GO:0005884">
    <property type="term" value="C:actin filament"/>
    <property type="evidence" value="ECO:0007669"/>
    <property type="project" value="TreeGrafter"/>
</dbReference>
<feature type="compositionally biased region" description="Basic and acidic residues" evidence="1">
    <location>
        <begin position="43"/>
        <end position="61"/>
    </location>
</feature>
<evidence type="ECO:0000256" key="1">
    <source>
        <dbReference type="SAM" id="MobiDB-lite"/>
    </source>
</evidence>
<reference evidence="3" key="1">
    <citation type="journal article" date="2020" name="Stud. Mycol.">
        <title>101 Dothideomycetes genomes: a test case for predicting lifestyles and emergence of pathogens.</title>
        <authorList>
            <person name="Haridas S."/>
            <person name="Albert R."/>
            <person name="Binder M."/>
            <person name="Bloem J."/>
            <person name="Labutti K."/>
            <person name="Salamov A."/>
            <person name="Andreopoulos B."/>
            <person name="Baker S."/>
            <person name="Barry K."/>
            <person name="Bills G."/>
            <person name="Bluhm B."/>
            <person name="Cannon C."/>
            <person name="Castanera R."/>
            <person name="Culley D."/>
            <person name="Daum C."/>
            <person name="Ezra D."/>
            <person name="Gonzalez J."/>
            <person name="Henrissat B."/>
            <person name="Kuo A."/>
            <person name="Liang C."/>
            <person name="Lipzen A."/>
            <person name="Lutzoni F."/>
            <person name="Magnuson J."/>
            <person name="Mondo S."/>
            <person name="Nolan M."/>
            <person name="Ohm R."/>
            <person name="Pangilinan J."/>
            <person name="Park H.-J."/>
            <person name="Ramirez L."/>
            <person name="Alfaro M."/>
            <person name="Sun H."/>
            <person name="Tritt A."/>
            <person name="Yoshinaga Y."/>
            <person name="Zwiers L.-H."/>
            <person name="Turgeon B."/>
            <person name="Goodwin S."/>
            <person name="Spatafora J."/>
            <person name="Crous P."/>
            <person name="Grigoriev I."/>
        </authorList>
    </citation>
    <scope>NUCLEOTIDE SEQUENCE</scope>
    <source>
        <strain evidence="3">ATCC 16933</strain>
    </source>
</reference>
<feature type="compositionally biased region" description="Basic and acidic residues" evidence="1">
    <location>
        <begin position="73"/>
        <end position="83"/>
    </location>
</feature>
<feature type="region of interest" description="Disordered" evidence="1">
    <location>
        <begin position="1"/>
        <end position="383"/>
    </location>
</feature>
<feature type="region of interest" description="Disordered" evidence="1">
    <location>
        <begin position="460"/>
        <end position="482"/>
    </location>
</feature>
<feature type="compositionally biased region" description="Pro residues" evidence="1">
    <location>
        <begin position="246"/>
        <end position="255"/>
    </location>
</feature>
<feature type="compositionally biased region" description="Basic and acidic residues" evidence="1">
    <location>
        <begin position="324"/>
        <end position="333"/>
    </location>
</feature>
<dbReference type="Pfam" id="PF26118">
    <property type="entry name" value="DUF8035"/>
    <property type="match status" value="1"/>
</dbReference>
<dbReference type="PANTHER" id="PTHR45691:SF6">
    <property type="entry name" value="PROTEIN DIAPHANOUS"/>
    <property type="match status" value="1"/>
</dbReference>
<dbReference type="OrthoDB" id="5410752at2759"/>
<evidence type="ECO:0000313" key="3">
    <source>
        <dbReference type="EMBL" id="KAF2453997.1"/>
    </source>
</evidence>
<feature type="compositionally biased region" description="Basic and acidic residues" evidence="1">
    <location>
        <begin position="212"/>
        <end position="222"/>
    </location>
</feature>
<dbReference type="AlphaFoldDB" id="A0A6A6NR61"/>
<feature type="compositionally biased region" description="Basic and acidic residues" evidence="1">
    <location>
        <begin position="347"/>
        <end position="364"/>
    </location>
</feature>
<feature type="compositionally biased region" description="Basic and acidic residues" evidence="1">
    <location>
        <begin position="230"/>
        <end position="240"/>
    </location>
</feature>
<dbReference type="InterPro" id="IPR051412">
    <property type="entry name" value="Formin_Homology_Diaphanous_sf"/>
</dbReference>
<feature type="domain" description="DUF8035" evidence="2">
    <location>
        <begin position="482"/>
        <end position="535"/>
    </location>
</feature>
<protein>
    <recommendedName>
        <fullName evidence="2">DUF8035 domain-containing protein</fullName>
    </recommendedName>
</protein>
<feature type="compositionally biased region" description="Basic and acidic residues" evidence="1">
    <location>
        <begin position="169"/>
        <end position="201"/>
    </location>
</feature>
<dbReference type="GO" id="GO:0030041">
    <property type="term" value="P:actin filament polymerization"/>
    <property type="evidence" value="ECO:0007669"/>
    <property type="project" value="TreeGrafter"/>
</dbReference>
<dbReference type="PANTHER" id="PTHR45691">
    <property type="entry name" value="PROTEIN DIAPHANOUS"/>
    <property type="match status" value="1"/>
</dbReference>
<feature type="compositionally biased region" description="Basic and acidic residues" evidence="1">
    <location>
        <begin position="90"/>
        <end position="110"/>
    </location>
</feature>
<feature type="compositionally biased region" description="Basic and acidic residues" evidence="1">
    <location>
        <begin position="256"/>
        <end position="270"/>
    </location>
</feature>
<dbReference type="EMBL" id="MU001694">
    <property type="protein sequence ID" value="KAF2453997.1"/>
    <property type="molecule type" value="Genomic_DNA"/>
</dbReference>
<evidence type="ECO:0000313" key="4">
    <source>
        <dbReference type="Proteomes" id="UP000799766"/>
    </source>
</evidence>
<feature type="compositionally biased region" description="Pro residues" evidence="1">
    <location>
        <begin position="272"/>
        <end position="290"/>
    </location>
</feature>
<accession>A0A6A6NR61</accession>
<keyword evidence="4" id="KW-1185">Reference proteome</keyword>
<evidence type="ECO:0000259" key="2">
    <source>
        <dbReference type="Pfam" id="PF26118"/>
    </source>
</evidence>
<proteinExistence type="predicted"/>
<feature type="compositionally biased region" description="Basic and acidic residues" evidence="1">
    <location>
        <begin position="123"/>
        <end position="161"/>
    </location>
</feature>
<feature type="compositionally biased region" description="Pro residues" evidence="1">
    <location>
        <begin position="314"/>
        <end position="323"/>
    </location>
</feature>
<feature type="compositionally biased region" description="Pro residues" evidence="1">
    <location>
        <begin position="469"/>
        <end position="478"/>
    </location>
</feature>
<gene>
    <name evidence="3" type="ORF">BDY21DRAFT_116703</name>
</gene>